<keyword evidence="1" id="KW-0175">Coiled coil</keyword>
<reference evidence="2 3" key="1">
    <citation type="journal article" date="2024" name="BMC Genomics">
        <title>De novo assembly and annotation of Popillia japonica's genome with initial clues to its potential as an invasive pest.</title>
        <authorList>
            <person name="Cucini C."/>
            <person name="Boschi S."/>
            <person name="Funari R."/>
            <person name="Cardaioli E."/>
            <person name="Iannotti N."/>
            <person name="Marturano G."/>
            <person name="Paoli F."/>
            <person name="Bruttini M."/>
            <person name="Carapelli A."/>
            <person name="Frati F."/>
            <person name="Nardi F."/>
        </authorList>
    </citation>
    <scope>NUCLEOTIDE SEQUENCE [LARGE SCALE GENOMIC DNA]</scope>
    <source>
        <strain evidence="2">DMR45628</strain>
    </source>
</reference>
<name>A0AAW1MER7_POPJA</name>
<dbReference type="AlphaFoldDB" id="A0AAW1MER7"/>
<evidence type="ECO:0000256" key="1">
    <source>
        <dbReference type="SAM" id="Coils"/>
    </source>
</evidence>
<sequence length="260" mass="30466">MGIRGAKASRVGVIPIFVGGRMIMMKIVKILNEIKQKSTIMMYAKEEPLSPETQKKNELCSYLQLMNMNCTDRKLASKIQNRRSTRVKNLIIMSEKKELERRLNNQNRRSTRVKNLIIMSEKKELERRLNNEAKRKENETNGEEKKWFGGSDIDMKEIDEREFQLSDYSLKKKETAVRISERRRSLSLKSLENVNLDLRKNSNTLTPKSRRVLLERRHSLNTEVKRKDLVAKYFESGARKENNFKLFGDTALTLKLNAKI</sequence>
<evidence type="ECO:0000313" key="3">
    <source>
        <dbReference type="Proteomes" id="UP001458880"/>
    </source>
</evidence>
<gene>
    <name evidence="2" type="ORF">QE152_g7478</name>
</gene>
<comment type="caution">
    <text evidence="2">The sequence shown here is derived from an EMBL/GenBank/DDBJ whole genome shotgun (WGS) entry which is preliminary data.</text>
</comment>
<dbReference type="Proteomes" id="UP001458880">
    <property type="component" value="Unassembled WGS sequence"/>
</dbReference>
<evidence type="ECO:0000313" key="2">
    <source>
        <dbReference type="EMBL" id="KAK9744709.1"/>
    </source>
</evidence>
<organism evidence="2 3">
    <name type="scientific">Popillia japonica</name>
    <name type="common">Japanese beetle</name>
    <dbReference type="NCBI Taxonomy" id="7064"/>
    <lineage>
        <taxon>Eukaryota</taxon>
        <taxon>Metazoa</taxon>
        <taxon>Ecdysozoa</taxon>
        <taxon>Arthropoda</taxon>
        <taxon>Hexapoda</taxon>
        <taxon>Insecta</taxon>
        <taxon>Pterygota</taxon>
        <taxon>Neoptera</taxon>
        <taxon>Endopterygota</taxon>
        <taxon>Coleoptera</taxon>
        <taxon>Polyphaga</taxon>
        <taxon>Scarabaeiformia</taxon>
        <taxon>Scarabaeidae</taxon>
        <taxon>Rutelinae</taxon>
        <taxon>Popillia</taxon>
    </lineage>
</organism>
<protein>
    <submittedName>
        <fullName evidence="2">Uncharacterized protein</fullName>
    </submittedName>
</protein>
<dbReference type="EMBL" id="JASPKY010000055">
    <property type="protein sequence ID" value="KAK9744709.1"/>
    <property type="molecule type" value="Genomic_DNA"/>
</dbReference>
<accession>A0AAW1MER7</accession>
<feature type="coiled-coil region" evidence="1">
    <location>
        <begin position="89"/>
        <end position="146"/>
    </location>
</feature>
<keyword evidence="3" id="KW-1185">Reference proteome</keyword>
<proteinExistence type="predicted"/>